<name>A0A6V7UWQ8_MELEN</name>
<gene>
    <name evidence="2" type="ORF">MENT_LOCUS18360</name>
</gene>
<organism evidence="2 3">
    <name type="scientific">Meloidogyne enterolobii</name>
    <name type="common">Root-knot nematode worm</name>
    <name type="synonym">Meloidogyne mayaguensis</name>
    <dbReference type="NCBI Taxonomy" id="390850"/>
    <lineage>
        <taxon>Eukaryota</taxon>
        <taxon>Metazoa</taxon>
        <taxon>Ecdysozoa</taxon>
        <taxon>Nematoda</taxon>
        <taxon>Chromadorea</taxon>
        <taxon>Rhabditida</taxon>
        <taxon>Tylenchina</taxon>
        <taxon>Tylenchomorpha</taxon>
        <taxon>Tylenchoidea</taxon>
        <taxon>Meloidogynidae</taxon>
        <taxon>Meloidogyninae</taxon>
        <taxon>Meloidogyne</taxon>
    </lineage>
</organism>
<dbReference type="Proteomes" id="UP000580250">
    <property type="component" value="Unassembled WGS sequence"/>
</dbReference>
<proteinExistence type="predicted"/>
<sequence>MLNSFRINETIRIRESLADLNSKDLRNYFKGVRKLCDELEARKEDLEVDSIVHQQNLKQMEASLKQLKGNLSSTREKIFNENLLLVNSFNKCNEKIKEAAPELSEKLEILRELQQKQSYLKFLKYFVNLRDEIRRCLRKGNYSFVVG</sequence>
<dbReference type="OrthoDB" id="239865at2759"/>
<keyword evidence="1" id="KW-0175">Coiled coil</keyword>
<reference evidence="2 3" key="1">
    <citation type="submission" date="2020-08" db="EMBL/GenBank/DDBJ databases">
        <authorList>
            <person name="Koutsovoulos G."/>
            <person name="Danchin GJ E."/>
        </authorList>
    </citation>
    <scope>NUCLEOTIDE SEQUENCE [LARGE SCALE GENOMIC DNA]</scope>
</reference>
<comment type="caution">
    <text evidence="2">The sequence shown here is derived from an EMBL/GenBank/DDBJ whole genome shotgun (WGS) entry which is preliminary data.</text>
</comment>
<protein>
    <submittedName>
        <fullName evidence="2">Uncharacterized protein</fullName>
    </submittedName>
</protein>
<dbReference type="EMBL" id="CAJEWN010000123">
    <property type="protein sequence ID" value="CAD2167085.1"/>
    <property type="molecule type" value="Genomic_DNA"/>
</dbReference>
<accession>A0A6V7UWQ8</accession>
<feature type="coiled-coil region" evidence="1">
    <location>
        <begin position="29"/>
        <end position="113"/>
    </location>
</feature>
<evidence type="ECO:0000313" key="3">
    <source>
        <dbReference type="Proteomes" id="UP000580250"/>
    </source>
</evidence>
<evidence type="ECO:0000256" key="1">
    <source>
        <dbReference type="SAM" id="Coils"/>
    </source>
</evidence>
<dbReference type="AlphaFoldDB" id="A0A6V7UWQ8"/>
<evidence type="ECO:0000313" key="2">
    <source>
        <dbReference type="EMBL" id="CAD2167085.1"/>
    </source>
</evidence>